<sequence>MKNTNMNILCIGGGPAGLYFGLLMKLQNPEHQITVVERNRPYDTFGWGVVFSDQTLGNLVQSDDISAQQILQAFNHWDDIDVHFKGQKITSSGHGFCGIGRKHLLNILQKRCEDLGVRLVFENDVQDELALAEQYQADLVIAADGLNSRIRTKYAASYQPDIETRLCRFVWLGTKKQFSAFTFAFEETEFGWFQAHAYQYDAELSTFIIEAPEEVWFKAGLDQMEQAEAAVFCEKIFAKYLDGHALMSNASHLRGSTNWIKFPRIICQNWVHTVQLDSKFVPIVLMGDAAHTAHFSIGSGTKLALEDAIELAACFKQYGAQGMESVLEHYQESRAIDVIKIQSAARNSMEWFENVSRYTAMQAPQFAYSLLTRSQRLSHDNLRLRDAAYISNYEQWLANQVQQSNPDNKFENKPVPPMFLPFQLRGVRLKNRVVVSPMAQYSAINGVAGDYHLVHLGSRAMGGAGLVFAEMTCVSADARITPACPGLYSPEHTVAWARIVNFVHTNSDAKIAMQLGHAGAKGSTKRAWDGIDQPLGEDNWPLVAASEQCYYPGVSQIARAASLDDMQRIQDDFVMATIAADKAGFDWLELHCAHGYFLSSFISPLTNHRTDAYGGSLENRCRYPLEVFAAIREVWPADKPISVRISAHDWVEGGITPSDAVLIARFFKQAGADMIDCSAGQVSKQEKPVYGRMFQTPFSDRIRNEVDIPTIAVGAITDADQVNSIIASGRADLCALARPHLADPAWTLHEAAKSGFSDISWPVQYQAGKLQLERNLAREKQLQQVISQSLGK</sequence>
<dbReference type="GO" id="GO:0010181">
    <property type="term" value="F:FMN binding"/>
    <property type="evidence" value="ECO:0007669"/>
    <property type="project" value="InterPro"/>
</dbReference>
<reference evidence="3 4" key="1">
    <citation type="submission" date="2018-02" db="EMBL/GenBank/DDBJ databases">
        <title>Solimicrobium silvestre gen. nov., sp. nov., isolated from alpine forest soil.</title>
        <authorList>
            <person name="Margesin R."/>
            <person name="Albuquerque L."/>
            <person name="Zhang D.-C."/>
            <person name="Froufe H.J.C."/>
            <person name="Severino R."/>
            <person name="Roxo I."/>
            <person name="Egas C."/>
            <person name="Da Costa M.S."/>
        </authorList>
    </citation>
    <scope>NUCLEOTIDE SEQUENCE [LARGE SCALE GENOMIC DNA]</scope>
    <source>
        <strain evidence="3 4">S20-91</strain>
    </source>
</reference>
<dbReference type="NCBIfam" id="NF006101">
    <property type="entry name" value="PRK08255.1"/>
    <property type="match status" value="1"/>
</dbReference>
<keyword evidence="4" id="KW-1185">Reference proteome</keyword>
<evidence type="ECO:0000313" key="4">
    <source>
        <dbReference type="Proteomes" id="UP000237839"/>
    </source>
</evidence>
<dbReference type="PANTHER" id="PTHR43303:SF3">
    <property type="entry name" value="BLR3436 PROTEIN"/>
    <property type="match status" value="1"/>
</dbReference>
<protein>
    <submittedName>
        <fullName evidence="3">NADH:flavin oxidoreductase / NADH oxidase family</fullName>
    </submittedName>
</protein>
<dbReference type="SUPFAM" id="SSF51905">
    <property type="entry name" value="FAD/NAD(P)-binding domain"/>
    <property type="match status" value="1"/>
</dbReference>
<dbReference type="Pfam" id="PF01494">
    <property type="entry name" value="FAD_binding_3"/>
    <property type="match status" value="1"/>
</dbReference>
<evidence type="ECO:0000313" key="3">
    <source>
        <dbReference type="EMBL" id="PRC91759.1"/>
    </source>
</evidence>
<evidence type="ECO:0000259" key="2">
    <source>
        <dbReference type="Pfam" id="PF01494"/>
    </source>
</evidence>
<dbReference type="Gene3D" id="3.50.50.60">
    <property type="entry name" value="FAD/NAD(P)-binding domain"/>
    <property type="match status" value="1"/>
</dbReference>
<dbReference type="InterPro" id="IPR002938">
    <property type="entry name" value="FAD-bd"/>
</dbReference>
<proteinExistence type="predicted"/>
<dbReference type="Pfam" id="PF00724">
    <property type="entry name" value="Oxidored_FMN"/>
    <property type="match status" value="1"/>
</dbReference>
<gene>
    <name evidence="3" type="ORF">S2091_3514</name>
</gene>
<feature type="domain" description="FAD-binding" evidence="2">
    <location>
        <begin position="7"/>
        <end position="335"/>
    </location>
</feature>
<dbReference type="InterPro" id="IPR013785">
    <property type="entry name" value="Aldolase_TIM"/>
</dbReference>
<evidence type="ECO:0000259" key="1">
    <source>
        <dbReference type="Pfam" id="PF00724"/>
    </source>
</evidence>
<dbReference type="Proteomes" id="UP000237839">
    <property type="component" value="Unassembled WGS sequence"/>
</dbReference>
<name>A0A2S9GVK4_9BURK</name>
<accession>A0A2S9GVK4</accession>
<dbReference type="GO" id="GO:0050661">
    <property type="term" value="F:NADP binding"/>
    <property type="evidence" value="ECO:0007669"/>
    <property type="project" value="InterPro"/>
</dbReference>
<dbReference type="EMBL" id="PUGF01000019">
    <property type="protein sequence ID" value="PRC91759.1"/>
    <property type="molecule type" value="Genomic_DNA"/>
</dbReference>
<dbReference type="Gene3D" id="3.20.20.70">
    <property type="entry name" value="Aldolase class I"/>
    <property type="match status" value="1"/>
</dbReference>
<dbReference type="InterPro" id="IPR044152">
    <property type="entry name" value="YqjM-like"/>
</dbReference>
<dbReference type="PRINTS" id="PR00420">
    <property type="entry name" value="RNGMNOXGNASE"/>
</dbReference>
<organism evidence="3 4">
    <name type="scientific">Solimicrobium silvestre</name>
    <dbReference type="NCBI Taxonomy" id="2099400"/>
    <lineage>
        <taxon>Bacteria</taxon>
        <taxon>Pseudomonadati</taxon>
        <taxon>Pseudomonadota</taxon>
        <taxon>Betaproteobacteria</taxon>
        <taxon>Burkholderiales</taxon>
        <taxon>Oxalobacteraceae</taxon>
        <taxon>Solimicrobium</taxon>
    </lineage>
</organism>
<dbReference type="AlphaFoldDB" id="A0A2S9GVK4"/>
<dbReference type="SUPFAM" id="SSF51395">
    <property type="entry name" value="FMN-linked oxidoreductases"/>
    <property type="match status" value="1"/>
</dbReference>
<feature type="domain" description="NADH:flavin oxidoreductase/NADH oxidase N-terminal" evidence="1">
    <location>
        <begin position="418"/>
        <end position="747"/>
    </location>
</feature>
<dbReference type="GO" id="GO:0003959">
    <property type="term" value="F:NADPH dehydrogenase activity"/>
    <property type="evidence" value="ECO:0007669"/>
    <property type="project" value="InterPro"/>
</dbReference>
<dbReference type="InterPro" id="IPR001155">
    <property type="entry name" value="OxRdtase_FMN_N"/>
</dbReference>
<dbReference type="CDD" id="cd02932">
    <property type="entry name" value="OYE_YqiM_FMN"/>
    <property type="match status" value="1"/>
</dbReference>
<dbReference type="PANTHER" id="PTHR43303">
    <property type="entry name" value="NADPH DEHYDROGENASE C23G7.10C-RELATED"/>
    <property type="match status" value="1"/>
</dbReference>
<dbReference type="GO" id="GO:0071949">
    <property type="term" value="F:FAD binding"/>
    <property type="evidence" value="ECO:0007669"/>
    <property type="project" value="InterPro"/>
</dbReference>
<dbReference type="InterPro" id="IPR036188">
    <property type="entry name" value="FAD/NAD-bd_sf"/>
</dbReference>
<comment type="caution">
    <text evidence="3">The sequence shown here is derived from an EMBL/GenBank/DDBJ whole genome shotgun (WGS) entry which is preliminary data.</text>
</comment>
<dbReference type="Gene3D" id="3.30.9.20">
    <property type="match status" value="1"/>
</dbReference>